<organism evidence="3 4">
    <name type="scientific">Glacieibacterium frigidum</name>
    <dbReference type="NCBI Taxonomy" id="2593303"/>
    <lineage>
        <taxon>Bacteria</taxon>
        <taxon>Pseudomonadati</taxon>
        <taxon>Pseudomonadota</taxon>
        <taxon>Alphaproteobacteria</taxon>
        <taxon>Sphingomonadales</taxon>
        <taxon>Sphingosinicellaceae</taxon>
        <taxon>Glacieibacterium</taxon>
    </lineage>
</organism>
<dbReference type="CDD" id="cd16325">
    <property type="entry name" value="LolA"/>
    <property type="match status" value="1"/>
</dbReference>
<keyword evidence="1 2" id="KW-0732">Signal</keyword>
<evidence type="ECO:0000256" key="1">
    <source>
        <dbReference type="ARBA" id="ARBA00022729"/>
    </source>
</evidence>
<proteinExistence type="predicted"/>
<dbReference type="Gene3D" id="2.50.20.10">
    <property type="entry name" value="Lipoprotein localisation LolA/LolB/LppX"/>
    <property type="match status" value="1"/>
</dbReference>
<dbReference type="PANTHER" id="PTHR35869">
    <property type="entry name" value="OUTER-MEMBRANE LIPOPROTEIN CARRIER PROTEIN"/>
    <property type="match status" value="1"/>
</dbReference>
<evidence type="ECO:0000256" key="2">
    <source>
        <dbReference type="SAM" id="SignalP"/>
    </source>
</evidence>
<evidence type="ECO:0000313" key="4">
    <source>
        <dbReference type="Proteomes" id="UP000317894"/>
    </source>
</evidence>
<dbReference type="PANTHER" id="PTHR35869:SF1">
    <property type="entry name" value="OUTER-MEMBRANE LIPOPROTEIN CARRIER PROTEIN"/>
    <property type="match status" value="1"/>
</dbReference>
<protein>
    <submittedName>
        <fullName evidence="3">Outer membrane lipoprotein carrier protein LolA</fullName>
    </submittedName>
</protein>
<feature type="signal peptide" evidence="2">
    <location>
        <begin position="1"/>
        <end position="17"/>
    </location>
</feature>
<name>A0A552U9F4_9SPHN</name>
<evidence type="ECO:0000313" key="3">
    <source>
        <dbReference type="EMBL" id="TRW14819.1"/>
    </source>
</evidence>
<comment type="caution">
    <text evidence="3">The sequence shown here is derived from an EMBL/GenBank/DDBJ whole genome shotgun (WGS) entry which is preliminary data.</text>
</comment>
<reference evidence="3 4" key="1">
    <citation type="submission" date="2019-07" db="EMBL/GenBank/DDBJ databases">
        <title>Novel species isolated from glacier.</title>
        <authorList>
            <person name="Liu Q."/>
            <person name="Xin Y.-H."/>
        </authorList>
    </citation>
    <scope>NUCLEOTIDE SEQUENCE [LARGE SCALE GENOMIC DNA]</scope>
    <source>
        <strain evidence="3 4">LB1R16</strain>
    </source>
</reference>
<dbReference type="SUPFAM" id="SSF89392">
    <property type="entry name" value="Prokaryotic lipoproteins and lipoprotein localization factors"/>
    <property type="match status" value="1"/>
</dbReference>
<accession>A0A552U9F4</accession>
<dbReference type="Pfam" id="PF03548">
    <property type="entry name" value="LolA"/>
    <property type="match status" value="1"/>
</dbReference>
<dbReference type="Proteomes" id="UP000317894">
    <property type="component" value="Unassembled WGS sequence"/>
</dbReference>
<dbReference type="RefSeq" id="WP_144334989.1">
    <property type="nucleotide sequence ID" value="NZ_VJWA01000002.1"/>
</dbReference>
<dbReference type="EMBL" id="VJWA01000002">
    <property type="protein sequence ID" value="TRW14819.1"/>
    <property type="molecule type" value="Genomic_DNA"/>
</dbReference>
<feature type="chain" id="PRO_5021745552" evidence="2">
    <location>
        <begin position="18"/>
        <end position="197"/>
    </location>
</feature>
<keyword evidence="4" id="KW-1185">Reference proteome</keyword>
<dbReference type="AlphaFoldDB" id="A0A552U9F4"/>
<dbReference type="OrthoDB" id="9800501at2"/>
<keyword evidence="3" id="KW-0449">Lipoprotein</keyword>
<dbReference type="InterPro" id="IPR004564">
    <property type="entry name" value="OM_lipoprot_carrier_LolA-like"/>
</dbReference>
<dbReference type="InterPro" id="IPR029046">
    <property type="entry name" value="LolA/LolB/LppX"/>
</dbReference>
<gene>
    <name evidence="3" type="ORF">FMM06_14175</name>
</gene>
<sequence>MIRTLLLAALVATPAVAAPLDEVAAALAATTSMTARFTQTASDGRVATGRMQLVRPGKIRFDYDKSKLLIVADGRALSMIDYKVGQVSQWPIRNSPLAALLDPAKDLARVARVVEAPAGQVRIAARDPKRPDYGTLTMVFVRRADAPGGLALAGWTALDAQNNRTEVVLNTVRSNVAIPKSTFTFRDPRIRTPGRPG</sequence>